<dbReference type="Gene3D" id="2.30.40.10">
    <property type="entry name" value="Urease, subunit C, domain 1"/>
    <property type="match status" value="1"/>
</dbReference>
<keyword evidence="5" id="KW-1185">Reference proteome</keyword>
<organism evidence="4 5">
    <name type="scientific">Streptomyces bullii</name>
    <dbReference type="NCBI Taxonomy" id="349910"/>
    <lineage>
        <taxon>Bacteria</taxon>
        <taxon>Bacillati</taxon>
        <taxon>Actinomycetota</taxon>
        <taxon>Actinomycetes</taxon>
        <taxon>Kitasatosporales</taxon>
        <taxon>Streptomycetaceae</taxon>
        <taxon>Streptomyces</taxon>
    </lineage>
</organism>
<evidence type="ECO:0000313" key="4">
    <source>
        <dbReference type="EMBL" id="MFC5639085.1"/>
    </source>
</evidence>
<comment type="caution">
    <text evidence="4">The sequence shown here is derived from an EMBL/GenBank/DDBJ whole genome shotgun (WGS) entry which is preliminary data.</text>
</comment>
<dbReference type="SUPFAM" id="SSF51338">
    <property type="entry name" value="Composite domain of metallo-dependent hydrolases"/>
    <property type="match status" value="1"/>
</dbReference>
<evidence type="ECO:0000313" key="5">
    <source>
        <dbReference type="Proteomes" id="UP001596154"/>
    </source>
</evidence>
<dbReference type="InterPro" id="IPR006680">
    <property type="entry name" value="Amidohydro-rel"/>
</dbReference>
<reference evidence="5" key="1">
    <citation type="journal article" date="2019" name="Int. J. Syst. Evol. Microbiol.">
        <title>The Global Catalogue of Microorganisms (GCM) 10K type strain sequencing project: providing services to taxonomists for standard genome sequencing and annotation.</title>
        <authorList>
            <consortium name="The Broad Institute Genomics Platform"/>
            <consortium name="The Broad Institute Genome Sequencing Center for Infectious Disease"/>
            <person name="Wu L."/>
            <person name="Ma J."/>
        </authorList>
    </citation>
    <scope>NUCLEOTIDE SEQUENCE [LARGE SCALE GENOMIC DNA]</scope>
    <source>
        <strain evidence="5">CGMCC 4.7248</strain>
    </source>
</reference>
<dbReference type="InterPro" id="IPR032466">
    <property type="entry name" value="Metal_Hydrolase"/>
</dbReference>
<dbReference type="RefSeq" id="WP_381030774.1">
    <property type="nucleotide sequence ID" value="NZ_JBHSNY010000016.1"/>
</dbReference>
<dbReference type="PANTHER" id="PTHR43794">
    <property type="entry name" value="AMINOHYDROLASE SSNA-RELATED"/>
    <property type="match status" value="1"/>
</dbReference>
<keyword evidence="1" id="KW-0378">Hydrolase</keyword>
<name>A0ABW0V3P1_9ACTN</name>
<evidence type="ECO:0000256" key="2">
    <source>
        <dbReference type="SAM" id="MobiDB-lite"/>
    </source>
</evidence>
<dbReference type="Gene3D" id="3.20.20.140">
    <property type="entry name" value="Metal-dependent hydrolases"/>
    <property type="match status" value="1"/>
</dbReference>
<gene>
    <name evidence="4" type="ORF">ACFPZJ_36170</name>
</gene>
<accession>A0ABW0V3P1</accession>
<evidence type="ECO:0000259" key="3">
    <source>
        <dbReference type="Pfam" id="PF01979"/>
    </source>
</evidence>
<feature type="compositionally biased region" description="Polar residues" evidence="2">
    <location>
        <begin position="339"/>
        <end position="364"/>
    </location>
</feature>
<dbReference type="InterPro" id="IPR011059">
    <property type="entry name" value="Metal-dep_hydrolase_composite"/>
</dbReference>
<feature type="region of interest" description="Disordered" evidence="2">
    <location>
        <begin position="307"/>
        <end position="364"/>
    </location>
</feature>
<proteinExistence type="predicted"/>
<dbReference type="Pfam" id="PF01979">
    <property type="entry name" value="Amidohydro_1"/>
    <property type="match status" value="1"/>
</dbReference>
<sequence>MDPARGVLPETDVLVRGTTIAAVGKRLSTPAHTTVIDADGALLLPGFVDTHRHMWQTALRGVGADWTITDYLEWMLTRWGPLFRPQDIYAANYLGMVEAVNDGVTTVTDWSHGSRTPEHADAAVDALFAVPGRARYAYANAFASDFGWVTGGHIDQLLKTRFAGADQLVTMQLALDILSGSEDARQALRFARDRDLRVGHHAGIFGMAGEEQIRFLAENDGLSPSTMLVHAAALSDDAYRRIADGGAHLSISSESELNAGQGYPPTAKARRHGIPISLSMDTVVWWSGDMFSAMPSTLSADRGLATCTPTKPARRSPTTRCAPRTYSSTPRSAAHGHSAWTTSSARSPRANGRTSSCCAPTPQR</sequence>
<dbReference type="SUPFAM" id="SSF51556">
    <property type="entry name" value="Metallo-dependent hydrolases"/>
    <property type="match status" value="1"/>
</dbReference>
<dbReference type="PANTHER" id="PTHR43794:SF11">
    <property type="entry name" value="AMIDOHYDROLASE-RELATED DOMAIN-CONTAINING PROTEIN"/>
    <property type="match status" value="1"/>
</dbReference>
<feature type="domain" description="Amidohydrolase-related" evidence="3">
    <location>
        <begin position="43"/>
        <end position="293"/>
    </location>
</feature>
<dbReference type="EMBL" id="JBHSNY010000016">
    <property type="protein sequence ID" value="MFC5639085.1"/>
    <property type="molecule type" value="Genomic_DNA"/>
</dbReference>
<dbReference type="InterPro" id="IPR050287">
    <property type="entry name" value="MTA/SAH_deaminase"/>
</dbReference>
<protein>
    <submittedName>
        <fullName evidence="4">Amidohydrolase family protein</fullName>
    </submittedName>
</protein>
<dbReference type="Proteomes" id="UP001596154">
    <property type="component" value="Unassembled WGS sequence"/>
</dbReference>
<evidence type="ECO:0000256" key="1">
    <source>
        <dbReference type="ARBA" id="ARBA00022801"/>
    </source>
</evidence>